<dbReference type="EMBL" id="JALJOT010000007">
    <property type="protein sequence ID" value="KAK9909177.1"/>
    <property type="molecule type" value="Genomic_DNA"/>
</dbReference>
<name>A0ABR2YQE0_9CHLO</name>
<feature type="region of interest" description="Disordered" evidence="1">
    <location>
        <begin position="59"/>
        <end position="118"/>
    </location>
</feature>
<evidence type="ECO:0000256" key="1">
    <source>
        <dbReference type="SAM" id="MobiDB-lite"/>
    </source>
</evidence>
<gene>
    <name evidence="2" type="ORF">WJX75_008306</name>
</gene>
<comment type="caution">
    <text evidence="2">The sequence shown here is derived from an EMBL/GenBank/DDBJ whole genome shotgun (WGS) entry which is preliminary data.</text>
</comment>
<reference evidence="2 3" key="1">
    <citation type="journal article" date="2024" name="Nat. Commun.">
        <title>Phylogenomics reveals the evolutionary origins of lichenization in chlorophyte algae.</title>
        <authorList>
            <person name="Puginier C."/>
            <person name="Libourel C."/>
            <person name="Otte J."/>
            <person name="Skaloud P."/>
            <person name="Haon M."/>
            <person name="Grisel S."/>
            <person name="Petersen M."/>
            <person name="Berrin J.G."/>
            <person name="Delaux P.M."/>
            <person name="Dal Grande F."/>
            <person name="Keller J."/>
        </authorList>
    </citation>
    <scope>NUCLEOTIDE SEQUENCE [LARGE SCALE GENOMIC DNA]</scope>
    <source>
        <strain evidence="2 3">SAG 216-7</strain>
    </source>
</reference>
<evidence type="ECO:0000313" key="2">
    <source>
        <dbReference type="EMBL" id="KAK9909177.1"/>
    </source>
</evidence>
<feature type="compositionally biased region" description="Low complexity" evidence="1">
    <location>
        <begin position="64"/>
        <end position="74"/>
    </location>
</feature>
<accession>A0ABR2YQE0</accession>
<feature type="compositionally biased region" description="Polar residues" evidence="1">
    <location>
        <begin position="95"/>
        <end position="118"/>
    </location>
</feature>
<evidence type="ECO:0000313" key="3">
    <source>
        <dbReference type="Proteomes" id="UP001491310"/>
    </source>
</evidence>
<sequence>MSGHQSHHYAGDEDGAPGLQQQAPSAESLAIGLNAWRWATFDANRPFCTPWTVLPPFLPPQDPLPAQQHAPAAPGDLHTLLGDEHQHAGGAPSGSAPQNGWNNPGQPQSAPTPASLPQPTATFALAVGSNGEVSYTASGVLNDASRYPHFAAAREYLAGALRLDAAALALRARMEDPAVAVALDSKPELLLGHLAPHHLAMGTQCMGGPHFAAQLAAAARGAAGSGAVSLAGATSSAGKALAYSKLVRKASRGVFKRIIRKMLQTPDGSLPLCTSNRCIVPNPGSEESPELPDMHGHEAHLPPISSPAAVSASAGLEALGAQFRAQASAPSGLIFPPSSHQSGMVSQGYPIERPLCAAGGTCAPTRAALNWPDDLPCVDPSKVSIPVDKAIGLMEWVQSLGHEVPELGELQGLKKRPSADTEPKRNVKPRSALGHGHRGHEGTSGDAADDDAVAGLAALRAAPVDDE</sequence>
<organism evidence="2 3">
    <name type="scientific">Coccomyxa subellipsoidea</name>
    <dbReference type="NCBI Taxonomy" id="248742"/>
    <lineage>
        <taxon>Eukaryota</taxon>
        <taxon>Viridiplantae</taxon>
        <taxon>Chlorophyta</taxon>
        <taxon>core chlorophytes</taxon>
        <taxon>Trebouxiophyceae</taxon>
        <taxon>Trebouxiophyceae incertae sedis</taxon>
        <taxon>Coccomyxaceae</taxon>
        <taxon>Coccomyxa</taxon>
    </lineage>
</organism>
<feature type="region of interest" description="Disordered" evidence="1">
    <location>
        <begin position="409"/>
        <end position="451"/>
    </location>
</feature>
<proteinExistence type="predicted"/>
<dbReference type="Proteomes" id="UP001491310">
    <property type="component" value="Unassembled WGS sequence"/>
</dbReference>
<keyword evidence="3" id="KW-1185">Reference proteome</keyword>
<feature type="region of interest" description="Disordered" evidence="1">
    <location>
        <begin position="1"/>
        <end position="25"/>
    </location>
</feature>
<protein>
    <submittedName>
        <fullName evidence="2">Uncharacterized protein</fullName>
    </submittedName>
</protein>